<dbReference type="PROSITE" id="PS50011">
    <property type="entry name" value="PROTEIN_KINASE_DOM"/>
    <property type="match status" value="1"/>
</dbReference>
<dbReference type="Gene3D" id="1.10.510.10">
    <property type="entry name" value="Transferase(Phosphotransferase) domain 1"/>
    <property type="match status" value="1"/>
</dbReference>
<dbReference type="InterPro" id="IPR011009">
    <property type="entry name" value="Kinase-like_dom_sf"/>
</dbReference>
<evidence type="ECO:0000256" key="1">
    <source>
        <dbReference type="ARBA" id="ARBA00022679"/>
    </source>
</evidence>
<comment type="caution">
    <text evidence="7">The sequence shown here is derived from an EMBL/GenBank/DDBJ whole genome shotgun (WGS) entry which is preliminary data.</text>
</comment>
<dbReference type="PROSITE" id="PS00108">
    <property type="entry name" value="PROTEIN_KINASE_ST"/>
    <property type="match status" value="1"/>
</dbReference>
<dbReference type="AlphaFoldDB" id="A0AAE1UF61"/>
<dbReference type="SUPFAM" id="SSF56112">
    <property type="entry name" value="Protein kinase-like (PK-like)"/>
    <property type="match status" value="1"/>
</dbReference>
<dbReference type="GO" id="GO:0004674">
    <property type="term" value="F:protein serine/threonine kinase activity"/>
    <property type="evidence" value="ECO:0007669"/>
    <property type="project" value="TreeGrafter"/>
</dbReference>
<evidence type="ECO:0000313" key="7">
    <source>
        <dbReference type="EMBL" id="KAK4322128.1"/>
    </source>
</evidence>
<keyword evidence="4" id="KW-0067">ATP-binding</keyword>
<gene>
    <name evidence="7" type="ORF">Pmani_007106</name>
</gene>
<keyword evidence="8" id="KW-1185">Reference proteome</keyword>
<dbReference type="PANTHER" id="PTHR43289:SF14">
    <property type="entry name" value="LYMPHOKINE-ACTIVATED KILLER T-CELL-ORIGINATED PROTEIN KINASE"/>
    <property type="match status" value="1"/>
</dbReference>
<sequence>MDKFKTPVAKRVKKMYGENITTNTTMAAGTRTPAVVIPPSPCMKQLGYGTGVNVYLLERFSPGNGRYKSPWAVKKVNRHVPDDDGTYSKRLSFEAGVLKGLQHTNIIGYRSYKSNTTDVDGTPCLMMESGEQSLSDLIETRDELQLGPFTPNHILKVGNDIASALQYLHEEQNLLHGDLKSANILIKGDFEVAKLCDFGVALSLNGHGDECDEQHYIGTECWSAPEALEELICTVTSKMDMFSFGLTLWEMVSLCPPHVDKLDIDNNTTINVENSQDDFSTGDEEYRKALGTRPPLPDTHLGTEYFPVLEIFNACTEMDPKKRPSARQVLRMIECTDNKEKVVKSQSHKQDKTQKIIQVITIHDEPENVVKGNDKLENVNKEKIQEITIHDEQENNIKDKQEKEQENNIKDKQEKIQEITINDEQENNTKDRQENINKEKGQQLAMKDKQENIMNDKDKNTSTKKKDKEGINKEEN</sequence>
<name>A0AAE1UF61_9EUCA</name>
<protein>
    <recommendedName>
        <fullName evidence="6">Protein kinase domain-containing protein</fullName>
    </recommendedName>
</protein>
<organism evidence="7 8">
    <name type="scientific">Petrolisthes manimaculis</name>
    <dbReference type="NCBI Taxonomy" id="1843537"/>
    <lineage>
        <taxon>Eukaryota</taxon>
        <taxon>Metazoa</taxon>
        <taxon>Ecdysozoa</taxon>
        <taxon>Arthropoda</taxon>
        <taxon>Crustacea</taxon>
        <taxon>Multicrustacea</taxon>
        <taxon>Malacostraca</taxon>
        <taxon>Eumalacostraca</taxon>
        <taxon>Eucarida</taxon>
        <taxon>Decapoda</taxon>
        <taxon>Pleocyemata</taxon>
        <taxon>Anomura</taxon>
        <taxon>Galatheoidea</taxon>
        <taxon>Porcellanidae</taxon>
        <taxon>Petrolisthes</taxon>
    </lineage>
</organism>
<reference evidence="7" key="1">
    <citation type="submission" date="2023-11" db="EMBL/GenBank/DDBJ databases">
        <title>Genome assemblies of two species of porcelain crab, Petrolisthes cinctipes and Petrolisthes manimaculis (Anomura: Porcellanidae).</title>
        <authorList>
            <person name="Angst P."/>
        </authorList>
    </citation>
    <scope>NUCLEOTIDE SEQUENCE</scope>
    <source>
        <strain evidence="7">PB745_02</strain>
        <tissue evidence="7">Gill</tissue>
    </source>
</reference>
<keyword evidence="3" id="KW-0418">Kinase</keyword>
<evidence type="ECO:0000256" key="4">
    <source>
        <dbReference type="ARBA" id="ARBA00022840"/>
    </source>
</evidence>
<proteinExistence type="predicted"/>
<evidence type="ECO:0000259" key="6">
    <source>
        <dbReference type="PROSITE" id="PS50011"/>
    </source>
</evidence>
<keyword evidence="1" id="KW-0808">Transferase</keyword>
<evidence type="ECO:0000256" key="3">
    <source>
        <dbReference type="ARBA" id="ARBA00022777"/>
    </source>
</evidence>
<feature type="compositionally biased region" description="Basic and acidic residues" evidence="5">
    <location>
        <begin position="427"/>
        <end position="476"/>
    </location>
</feature>
<accession>A0AAE1UF61</accession>
<dbReference type="Proteomes" id="UP001292094">
    <property type="component" value="Unassembled WGS sequence"/>
</dbReference>
<dbReference type="Pfam" id="PF00069">
    <property type="entry name" value="Pkinase"/>
    <property type="match status" value="1"/>
</dbReference>
<feature type="region of interest" description="Disordered" evidence="5">
    <location>
        <begin position="390"/>
        <end position="476"/>
    </location>
</feature>
<feature type="domain" description="Protein kinase" evidence="6">
    <location>
        <begin position="40"/>
        <end position="343"/>
    </location>
</feature>
<dbReference type="GO" id="GO:0005524">
    <property type="term" value="F:ATP binding"/>
    <property type="evidence" value="ECO:0007669"/>
    <property type="project" value="UniProtKB-KW"/>
</dbReference>
<evidence type="ECO:0000256" key="2">
    <source>
        <dbReference type="ARBA" id="ARBA00022741"/>
    </source>
</evidence>
<dbReference type="InterPro" id="IPR000719">
    <property type="entry name" value="Prot_kinase_dom"/>
</dbReference>
<keyword evidence="2" id="KW-0547">Nucleotide-binding</keyword>
<dbReference type="SMART" id="SM00220">
    <property type="entry name" value="S_TKc"/>
    <property type="match status" value="1"/>
</dbReference>
<evidence type="ECO:0000313" key="8">
    <source>
        <dbReference type="Proteomes" id="UP001292094"/>
    </source>
</evidence>
<dbReference type="EMBL" id="JAWZYT010000535">
    <property type="protein sequence ID" value="KAK4322128.1"/>
    <property type="molecule type" value="Genomic_DNA"/>
</dbReference>
<dbReference type="InterPro" id="IPR008271">
    <property type="entry name" value="Ser/Thr_kinase_AS"/>
</dbReference>
<feature type="compositionally biased region" description="Basic and acidic residues" evidence="5">
    <location>
        <begin position="390"/>
        <end position="417"/>
    </location>
</feature>
<evidence type="ECO:0000256" key="5">
    <source>
        <dbReference type="SAM" id="MobiDB-lite"/>
    </source>
</evidence>
<dbReference type="PANTHER" id="PTHR43289">
    <property type="entry name" value="MITOGEN-ACTIVATED PROTEIN KINASE KINASE KINASE 20-RELATED"/>
    <property type="match status" value="1"/>
</dbReference>